<protein>
    <submittedName>
        <fullName evidence="6">L,D-transpeptidase</fullName>
        <ecNumber evidence="6">2.-.-.-</ecNumber>
    </submittedName>
</protein>
<accession>A0ABZ1BT60</accession>
<sequence>MGPRVRVSLRERAATVWPDDAGPVTFSVGVGRPASPTPVGQWHVIERRQEVAGGTVVDVFVLDAPGHICLRGHPDLASLGRASSGG</sequence>
<evidence type="ECO:0000256" key="3">
    <source>
        <dbReference type="ARBA" id="ARBA00022960"/>
    </source>
</evidence>
<keyword evidence="4" id="KW-0573">Peptidoglycan synthesis</keyword>
<evidence type="ECO:0000256" key="2">
    <source>
        <dbReference type="ARBA" id="ARBA00022679"/>
    </source>
</evidence>
<dbReference type="EC" id="2.-.-.-" evidence="6"/>
<organism evidence="6 7">
    <name type="scientific">Carboxydichorda subterranea</name>
    <dbReference type="NCBI Taxonomy" id="3109565"/>
    <lineage>
        <taxon>Bacteria</taxon>
        <taxon>Bacillati</taxon>
        <taxon>Bacillota</taxon>
        <taxon>Limnochordia</taxon>
        <taxon>Limnochordales</taxon>
        <taxon>Geochordaceae</taxon>
        <taxon>Carboxydichorda</taxon>
    </lineage>
</organism>
<keyword evidence="2 6" id="KW-0808">Transferase</keyword>
<dbReference type="Proteomes" id="UP001332192">
    <property type="component" value="Chromosome"/>
</dbReference>
<dbReference type="Gene3D" id="2.40.440.10">
    <property type="entry name" value="L,D-transpeptidase catalytic domain-like"/>
    <property type="match status" value="1"/>
</dbReference>
<keyword evidence="7" id="KW-1185">Reference proteome</keyword>
<evidence type="ECO:0000256" key="5">
    <source>
        <dbReference type="ARBA" id="ARBA00023316"/>
    </source>
</evidence>
<dbReference type="SUPFAM" id="SSF141523">
    <property type="entry name" value="L,D-transpeptidase catalytic domain-like"/>
    <property type="match status" value="1"/>
</dbReference>
<comment type="pathway">
    <text evidence="1">Cell wall biogenesis; peptidoglycan biosynthesis.</text>
</comment>
<dbReference type="RefSeq" id="WP_324715290.1">
    <property type="nucleotide sequence ID" value="NZ_CP141615.1"/>
</dbReference>
<evidence type="ECO:0000256" key="4">
    <source>
        <dbReference type="ARBA" id="ARBA00022984"/>
    </source>
</evidence>
<proteinExistence type="predicted"/>
<dbReference type="GO" id="GO:0016740">
    <property type="term" value="F:transferase activity"/>
    <property type="evidence" value="ECO:0007669"/>
    <property type="project" value="UniProtKB-KW"/>
</dbReference>
<dbReference type="EMBL" id="CP141615">
    <property type="protein sequence ID" value="WRP16017.1"/>
    <property type="molecule type" value="Genomic_DNA"/>
</dbReference>
<dbReference type="InterPro" id="IPR005490">
    <property type="entry name" value="LD_TPept_cat_dom"/>
</dbReference>
<name>A0ABZ1BT60_9FIRM</name>
<keyword evidence="5" id="KW-0961">Cell wall biogenesis/degradation</keyword>
<reference evidence="6 7" key="1">
    <citation type="journal article" date="2024" name="Front. Microbiol.">
        <title>Novel thermophilic genera Geochorda gen. nov. and Carboxydochorda gen. nov. from the deep terrestrial subsurface reveal the ecophysiological diversity in the class Limnochordia.</title>
        <authorList>
            <person name="Karnachuk O.V."/>
            <person name="Lukina A.P."/>
            <person name="Avakyan M.R."/>
            <person name="Kadnikov V.V."/>
            <person name="Begmatov S."/>
            <person name="Beletsky A.V."/>
            <person name="Vlasova K.G."/>
            <person name="Novikov A.A."/>
            <person name="Shcherbakova V.A."/>
            <person name="Mardanov A.V."/>
            <person name="Ravin N.V."/>
        </authorList>
    </citation>
    <scope>NUCLEOTIDE SEQUENCE [LARGE SCALE GENOMIC DNA]</scope>
    <source>
        <strain evidence="6 7">L945</strain>
    </source>
</reference>
<gene>
    <name evidence="6" type="ORF">U7230_07810</name>
</gene>
<evidence type="ECO:0000313" key="7">
    <source>
        <dbReference type="Proteomes" id="UP001332192"/>
    </source>
</evidence>
<evidence type="ECO:0000313" key="6">
    <source>
        <dbReference type="EMBL" id="WRP16017.1"/>
    </source>
</evidence>
<dbReference type="CDD" id="cd16913">
    <property type="entry name" value="YkuD_like"/>
    <property type="match status" value="1"/>
</dbReference>
<keyword evidence="3" id="KW-0133">Cell shape</keyword>
<evidence type="ECO:0000256" key="1">
    <source>
        <dbReference type="ARBA" id="ARBA00004752"/>
    </source>
</evidence>
<dbReference type="InterPro" id="IPR038063">
    <property type="entry name" value="Transpep_catalytic_dom"/>
</dbReference>